<protein>
    <submittedName>
        <fullName evidence="8">BTB/POZ domain-containing protein SETH6-like isoform X2</fullName>
    </submittedName>
</protein>
<dbReference type="InterPro" id="IPR027356">
    <property type="entry name" value="NPH3_dom"/>
</dbReference>
<dbReference type="Gene3D" id="3.30.710.10">
    <property type="entry name" value="Potassium Channel Kv1.1, Chain A"/>
    <property type="match status" value="1"/>
</dbReference>
<dbReference type="PANTHER" id="PTHR32370">
    <property type="entry name" value="OS12G0117600 PROTEIN"/>
    <property type="match status" value="1"/>
</dbReference>
<sequence>MGVVTIPESKQSVSGKRAFRPSSSIRHTPQWPVSDVTSDLTIQVGSASFSLHKVNFIQVQAKRENSFKNSDSQFPLVSRSGRIRKLVLESKDTNLSLATVPGGSESFELAAKFCYGVGLQFNSSNIAALRCVAHYLEMTEELSEKNLEARTEAYLKDSVFNDISSSISVLHSSERLLPVAEEINLVGRLVNAIAVNACKEQLASGLLKLDQKLGGCVVRLPETEKPKPKPPSDDEWWGRSLPILKLDFFQRVVSAMKSKGLNQDIISDILMSYARKSLQIIREPNLVKPDSDLQRKQRIVLEAVVGLLPTQANKSSIPISFLSTLLKTAIGSGTSVSCRSDLERRISHQLDQAILEDILIPANIGAMYDTDSVQRIFSLFLHLDECDYRDDEDDDDDDDDDGDVVDESAMAMYDFDGPESPKQSSIFKVSKLMDSYLAEVALDSSLPPSKFIALAELLPDHARVVCDGLYRAVDIFLKVHPHMKDSERYRLCKTISCQKLSQDASSHAAQNERLPVQIAVQVLFYEQTRLKNAMTSGGGTAGGSSQSQFFLFPNRSGSGMASGAISPRDNYASVRRENRELRLEVARMRMRLTDLEKDHVSMKKDLVKPSRRRPSYGMFRKLSRGLNKLNAFVLRFRSSQSAAGNGKHTDEKTVSERRFMFQKRRCHSVS</sequence>
<dbReference type="InterPro" id="IPR011333">
    <property type="entry name" value="SKP1/BTB/POZ_sf"/>
</dbReference>
<comment type="similarity">
    <text evidence="3">Belongs to the NPH3 family.</text>
</comment>
<organism evidence="7 8">
    <name type="scientific">Camelina sativa</name>
    <name type="common">False flax</name>
    <name type="synonym">Myagrum sativum</name>
    <dbReference type="NCBI Taxonomy" id="90675"/>
    <lineage>
        <taxon>Eukaryota</taxon>
        <taxon>Viridiplantae</taxon>
        <taxon>Streptophyta</taxon>
        <taxon>Embryophyta</taxon>
        <taxon>Tracheophyta</taxon>
        <taxon>Spermatophyta</taxon>
        <taxon>Magnoliopsida</taxon>
        <taxon>eudicotyledons</taxon>
        <taxon>Gunneridae</taxon>
        <taxon>Pentapetalae</taxon>
        <taxon>rosids</taxon>
        <taxon>malvids</taxon>
        <taxon>Brassicales</taxon>
        <taxon>Brassicaceae</taxon>
        <taxon>Camelineae</taxon>
        <taxon>Camelina</taxon>
    </lineage>
</organism>
<name>A0ABM0ZP53_CAMSA</name>
<comment type="pathway">
    <text evidence="1">Protein modification; protein ubiquitination.</text>
</comment>
<feature type="region of interest" description="Disordered" evidence="5">
    <location>
        <begin position="1"/>
        <end position="26"/>
    </location>
</feature>
<reference evidence="7" key="1">
    <citation type="journal article" date="2014" name="Nat. Commun.">
        <title>The emerging biofuel crop Camelina sativa retains a highly undifferentiated hexaploid genome structure.</title>
        <authorList>
            <person name="Kagale S."/>
            <person name="Koh C."/>
            <person name="Nixon J."/>
            <person name="Bollina V."/>
            <person name="Clarke W.E."/>
            <person name="Tuteja R."/>
            <person name="Spillane C."/>
            <person name="Robinson S.J."/>
            <person name="Links M.G."/>
            <person name="Clarke C."/>
            <person name="Higgins E.E."/>
            <person name="Huebert T."/>
            <person name="Sharpe A.G."/>
            <person name="Parkin I.A."/>
        </authorList>
    </citation>
    <scope>NUCLEOTIDE SEQUENCE [LARGE SCALE GENOMIC DNA]</scope>
    <source>
        <strain evidence="7">cv. DH55</strain>
    </source>
</reference>
<dbReference type="GeneID" id="109124563"/>
<keyword evidence="2" id="KW-0833">Ubl conjugation pathway</keyword>
<evidence type="ECO:0000256" key="4">
    <source>
        <dbReference type="SAM" id="Coils"/>
    </source>
</evidence>
<feature type="coiled-coil region" evidence="4">
    <location>
        <begin position="571"/>
        <end position="598"/>
    </location>
</feature>
<evidence type="ECO:0000259" key="6">
    <source>
        <dbReference type="PROSITE" id="PS51649"/>
    </source>
</evidence>
<proteinExistence type="inferred from homology"/>
<dbReference type="Pfam" id="PF03000">
    <property type="entry name" value="NPH3"/>
    <property type="match status" value="1"/>
</dbReference>
<dbReference type="InterPro" id="IPR043454">
    <property type="entry name" value="NPH3/RPT2-like"/>
</dbReference>
<accession>A0ABM0ZP53</accession>
<keyword evidence="4" id="KW-0175">Coiled coil</keyword>
<evidence type="ECO:0000256" key="3">
    <source>
        <dbReference type="PROSITE-ProRule" id="PRU00982"/>
    </source>
</evidence>
<evidence type="ECO:0000256" key="5">
    <source>
        <dbReference type="SAM" id="MobiDB-lite"/>
    </source>
</evidence>
<dbReference type="RefSeq" id="XP_010518504.1">
    <property type="nucleotide sequence ID" value="XM_010520202.2"/>
</dbReference>
<dbReference type="SUPFAM" id="SSF54695">
    <property type="entry name" value="POZ domain"/>
    <property type="match status" value="1"/>
</dbReference>
<keyword evidence="7" id="KW-1185">Reference proteome</keyword>
<evidence type="ECO:0000256" key="1">
    <source>
        <dbReference type="ARBA" id="ARBA00004906"/>
    </source>
</evidence>
<dbReference type="Proteomes" id="UP000694864">
    <property type="component" value="Chromosome 6"/>
</dbReference>
<dbReference type="PROSITE" id="PS51649">
    <property type="entry name" value="NPH3"/>
    <property type="match status" value="1"/>
</dbReference>
<gene>
    <name evidence="8" type="primary">LOC109124563</name>
</gene>
<evidence type="ECO:0000313" key="8">
    <source>
        <dbReference type="RefSeq" id="XP_010518504.1"/>
    </source>
</evidence>
<evidence type="ECO:0000313" key="7">
    <source>
        <dbReference type="Proteomes" id="UP000694864"/>
    </source>
</evidence>
<reference evidence="8" key="2">
    <citation type="submission" date="2025-08" db="UniProtKB">
        <authorList>
            <consortium name="RefSeq"/>
        </authorList>
    </citation>
    <scope>IDENTIFICATION</scope>
    <source>
        <tissue evidence="8">Leaf</tissue>
    </source>
</reference>
<feature type="domain" description="NPH3" evidence="6">
    <location>
        <begin position="235"/>
        <end position="529"/>
    </location>
</feature>
<evidence type="ECO:0000256" key="2">
    <source>
        <dbReference type="ARBA" id="ARBA00022786"/>
    </source>
</evidence>